<dbReference type="SUPFAM" id="SSF48403">
    <property type="entry name" value="Ankyrin repeat"/>
    <property type="match status" value="1"/>
</dbReference>
<dbReference type="SUPFAM" id="SSF81383">
    <property type="entry name" value="F-box domain"/>
    <property type="match status" value="1"/>
</dbReference>
<sequence length="395" mass="43724">MFDDLPPEVVCRIMGMLSNKDLVAARLVHRCFSVQESERVMVARKHALWLRTSPERACKAKRADVLAYLYARKRVPRTINLDAAAVDSGDIDVVRVVRQHSASWNDRKALVGALANADARFFWLLLDEVAPKVDNIGWLLPHAVEVRRDDVMGRILDDKPATWDVGYALRRAAACGNLSATKTLLRAPGVGSLVDALRTACMCDNLEIVQLLIEHDPGLRGALVSACDMRASPNVLGFLLRCDKTSDMRHMLDKPGLSIEVARLLHDAYPDHSLQCLLDNAMSADMARFACNADPHLDLQRGLDTAVQASRIDIVRFVYARRTTLCLEPGLKHAALHGRWGMFEALCEIDRGADLVRYASTLAHHYLAPVPLLACIDNLCSALSAQATIVQHGWL</sequence>
<feature type="domain" description="F-box" evidence="1">
    <location>
        <begin position="1"/>
        <end position="52"/>
    </location>
</feature>
<organism evidence="2 3">
    <name type="scientific">Pandoravirus salinus</name>
    <dbReference type="NCBI Taxonomy" id="1349410"/>
    <lineage>
        <taxon>Viruses</taxon>
        <taxon>Pandoravirus</taxon>
    </lineage>
</organism>
<evidence type="ECO:0000313" key="3">
    <source>
        <dbReference type="Proteomes" id="UP000204584"/>
    </source>
</evidence>
<dbReference type="KEGG" id="vg:16606267"/>
<dbReference type="InterPro" id="IPR036047">
    <property type="entry name" value="F-box-like_dom_sf"/>
</dbReference>
<keyword evidence="3" id="KW-1185">Reference proteome</keyword>
<dbReference type="PANTHER" id="PTHR46586:SF3">
    <property type="entry name" value="ANKYRIN REPEAT-CONTAINING PROTEIN"/>
    <property type="match status" value="1"/>
</dbReference>
<dbReference type="InterPro" id="IPR052050">
    <property type="entry name" value="SecEffector_AnkRepeat"/>
</dbReference>
<protein>
    <submittedName>
        <fullName evidence="2">Ankyrin repeat domain containing protein</fullName>
    </submittedName>
</protein>
<dbReference type="RefSeq" id="YP_008437551.1">
    <property type="nucleotide sequence ID" value="NC_022098.1"/>
</dbReference>
<evidence type="ECO:0000259" key="1">
    <source>
        <dbReference type="PROSITE" id="PS50181"/>
    </source>
</evidence>
<reference evidence="2 3" key="1">
    <citation type="journal article" date="2013" name="Science">
        <title>Pandoraviruses: amoeba viruses with genomes up to 2.5 Mb reaching that of parasitic eukaryotes.</title>
        <authorList>
            <person name="Philippe N."/>
            <person name="Legendre M."/>
            <person name="Doutre G."/>
            <person name="Coute Y."/>
            <person name="Poirot O."/>
            <person name="Lescot M."/>
            <person name="Arslan D."/>
            <person name="Seltzer V."/>
            <person name="Bertaux L."/>
            <person name="Bruley C."/>
            <person name="Garin J."/>
            <person name="Claverie J.M."/>
            <person name="Abergel C."/>
        </authorList>
    </citation>
    <scope>NUCLEOTIDE SEQUENCE [LARGE SCALE GENOMIC DNA]</scope>
</reference>
<dbReference type="PANTHER" id="PTHR46586">
    <property type="entry name" value="ANKYRIN REPEAT-CONTAINING PROTEIN"/>
    <property type="match status" value="1"/>
</dbReference>
<name>S4W2R0_9VIRU</name>
<dbReference type="PROSITE" id="PS50181">
    <property type="entry name" value="FBOX"/>
    <property type="match status" value="1"/>
</dbReference>
<dbReference type="Proteomes" id="UP000204584">
    <property type="component" value="Segment"/>
</dbReference>
<dbReference type="CDD" id="cd09917">
    <property type="entry name" value="F-box_SF"/>
    <property type="match status" value="1"/>
</dbReference>
<dbReference type="Pfam" id="PF00646">
    <property type="entry name" value="F-box"/>
    <property type="match status" value="1"/>
</dbReference>
<dbReference type="InterPro" id="IPR036770">
    <property type="entry name" value="Ankyrin_rpt-contain_sf"/>
</dbReference>
<dbReference type="GeneID" id="16606267"/>
<gene>
    <name evidence="2" type="ORF">psal_cds_607</name>
</gene>
<dbReference type="EMBL" id="KC977571">
    <property type="protein sequence ID" value="AGO84480.1"/>
    <property type="molecule type" value="Genomic_DNA"/>
</dbReference>
<dbReference type="Gene3D" id="1.25.40.20">
    <property type="entry name" value="Ankyrin repeat-containing domain"/>
    <property type="match status" value="1"/>
</dbReference>
<accession>S4W2R0</accession>
<proteinExistence type="predicted"/>
<evidence type="ECO:0000313" key="2">
    <source>
        <dbReference type="EMBL" id="AGO84480.1"/>
    </source>
</evidence>
<dbReference type="InterPro" id="IPR001810">
    <property type="entry name" value="F-box_dom"/>
</dbReference>